<dbReference type="EMBL" id="FNVG01000002">
    <property type="protein sequence ID" value="SEF61273.1"/>
    <property type="molecule type" value="Genomic_DNA"/>
</dbReference>
<dbReference type="PANTHER" id="PTHR30537:SF5">
    <property type="entry name" value="HTH-TYPE TRANSCRIPTIONAL ACTIVATOR TTDR-RELATED"/>
    <property type="match status" value="1"/>
</dbReference>
<accession>A0A1H5TET7</accession>
<proteinExistence type="inferred from homology"/>
<dbReference type="FunFam" id="1.10.10.10:FF:000001">
    <property type="entry name" value="LysR family transcriptional regulator"/>
    <property type="match status" value="1"/>
</dbReference>
<reference evidence="7" key="1">
    <citation type="submission" date="2016-10" db="EMBL/GenBank/DDBJ databases">
        <authorList>
            <person name="Varghese N."/>
            <person name="Submissions S."/>
        </authorList>
    </citation>
    <scope>NUCLEOTIDE SEQUENCE [LARGE SCALE GENOMIC DNA]</scope>
    <source>
        <strain evidence="7">CGMCC 1.7062</strain>
    </source>
</reference>
<dbReference type="Pfam" id="PF03466">
    <property type="entry name" value="LysR_substrate"/>
    <property type="match status" value="1"/>
</dbReference>
<feature type="domain" description="HTH lysR-type" evidence="5">
    <location>
        <begin position="1"/>
        <end position="59"/>
    </location>
</feature>
<evidence type="ECO:0000259" key="5">
    <source>
        <dbReference type="PROSITE" id="PS50931"/>
    </source>
</evidence>
<keyword evidence="7" id="KW-1185">Reference proteome</keyword>
<evidence type="ECO:0000313" key="6">
    <source>
        <dbReference type="EMBL" id="SEF61273.1"/>
    </source>
</evidence>
<dbReference type="InterPro" id="IPR005119">
    <property type="entry name" value="LysR_subst-bd"/>
</dbReference>
<dbReference type="Proteomes" id="UP000236721">
    <property type="component" value="Unassembled WGS sequence"/>
</dbReference>
<dbReference type="FunFam" id="3.40.190.290:FF:000001">
    <property type="entry name" value="Transcriptional regulator, LysR family"/>
    <property type="match status" value="1"/>
</dbReference>
<dbReference type="Gene3D" id="3.40.190.290">
    <property type="match status" value="1"/>
</dbReference>
<keyword evidence="4" id="KW-0804">Transcription</keyword>
<dbReference type="SUPFAM" id="SSF46785">
    <property type="entry name" value="Winged helix' DNA-binding domain"/>
    <property type="match status" value="1"/>
</dbReference>
<keyword evidence="3" id="KW-0238">DNA-binding</keyword>
<dbReference type="PROSITE" id="PS50931">
    <property type="entry name" value="HTH_LYSR"/>
    <property type="match status" value="1"/>
</dbReference>
<evidence type="ECO:0000256" key="3">
    <source>
        <dbReference type="ARBA" id="ARBA00023125"/>
    </source>
</evidence>
<name>A0A1H5TET7_9VIBR</name>
<evidence type="ECO:0000256" key="4">
    <source>
        <dbReference type="ARBA" id="ARBA00023163"/>
    </source>
</evidence>
<dbReference type="InterPro" id="IPR036390">
    <property type="entry name" value="WH_DNA-bd_sf"/>
</dbReference>
<dbReference type="InterPro" id="IPR058163">
    <property type="entry name" value="LysR-type_TF_proteobact-type"/>
</dbReference>
<keyword evidence="2" id="KW-0805">Transcription regulation</keyword>
<dbReference type="GO" id="GO:0043565">
    <property type="term" value="F:sequence-specific DNA binding"/>
    <property type="evidence" value="ECO:0007669"/>
    <property type="project" value="TreeGrafter"/>
</dbReference>
<dbReference type="GO" id="GO:0006351">
    <property type="term" value="P:DNA-templated transcription"/>
    <property type="evidence" value="ECO:0007669"/>
    <property type="project" value="TreeGrafter"/>
</dbReference>
<dbReference type="SUPFAM" id="SSF53850">
    <property type="entry name" value="Periplasmic binding protein-like II"/>
    <property type="match status" value="1"/>
</dbReference>
<gene>
    <name evidence="6" type="ORF">SAMN04488244_102230</name>
</gene>
<dbReference type="RefSeq" id="WP_103878831.1">
    <property type="nucleotide sequence ID" value="NZ_FNVG01000002.1"/>
</dbReference>
<evidence type="ECO:0000313" key="7">
    <source>
        <dbReference type="Proteomes" id="UP000236721"/>
    </source>
</evidence>
<comment type="similarity">
    <text evidence="1">Belongs to the LysR transcriptional regulatory family.</text>
</comment>
<organism evidence="6 7">
    <name type="scientific">Vibrio hangzhouensis</name>
    <dbReference type="NCBI Taxonomy" id="462991"/>
    <lineage>
        <taxon>Bacteria</taxon>
        <taxon>Pseudomonadati</taxon>
        <taxon>Pseudomonadota</taxon>
        <taxon>Gammaproteobacteria</taxon>
        <taxon>Vibrionales</taxon>
        <taxon>Vibrionaceae</taxon>
        <taxon>Vibrio</taxon>
    </lineage>
</organism>
<protein>
    <submittedName>
        <fullName evidence="6">Transcriptional regulator, LysR family</fullName>
    </submittedName>
</protein>
<evidence type="ECO:0000256" key="1">
    <source>
        <dbReference type="ARBA" id="ARBA00009437"/>
    </source>
</evidence>
<evidence type="ECO:0000256" key="2">
    <source>
        <dbReference type="ARBA" id="ARBA00023015"/>
    </source>
</evidence>
<sequence>MGQLEIIKIFITVVETGSITKAAERLGLAKSAVSKRLAELEQLLAVKLINRTTRSSSLTEAGERYYQKSRLIVEEMEELNAEIAHSQGTLTGNLKIAAPLSFGLHHLTPALKEFCQRHPELKLDLEFSDKKINLVEDGIDLALRIGELTDSSLKAKLIANIEHVLCASPAYLAQHGTPTTPEDIQHHQFLKYSQTPLSGITLTDADNHSHLAPIKPHLVANNGDFLKDMATSGHGIAFLPRFIVWKELQSGALTSILANYTLNKIGAYVVYPSTRFLPRKSRLFIDFLAGYYGSVPYWDSTLS</sequence>
<dbReference type="CDD" id="cd08422">
    <property type="entry name" value="PBP2_CrgA_like"/>
    <property type="match status" value="1"/>
</dbReference>
<dbReference type="AlphaFoldDB" id="A0A1H5TET7"/>
<dbReference type="InterPro" id="IPR000847">
    <property type="entry name" value="LysR_HTH_N"/>
</dbReference>
<dbReference type="Pfam" id="PF00126">
    <property type="entry name" value="HTH_1"/>
    <property type="match status" value="1"/>
</dbReference>
<dbReference type="InterPro" id="IPR036388">
    <property type="entry name" value="WH-like_DNA-bd_sf"/>
</dbReference>
<dbReference type="PANTHER" id="PTHR30537">
    <property type="entry name" value="HTH-TYPE TRANSCRIPTIONAL REGULATOR"/>
    <property type="match status" value="1"/>
</dbReference>
<dbReference type="Gene3D" id="1.10.10.10">
    <property type="entry name" value="Winged helix-like DNA-binding domain superfamily/Winged helix DNA-binding domain"/>
    <property type="match status" value="1"/>
</dbReference>
<dbReference type="OrthoDB" id="9786526at2"/>
<dbReference type="GO" id="GO:0003700">
    <property type="term" value="F:DNA-binding transcription factor activity"/>
    <property type="evidence" value="ECO:0007669"/>
    <property type="project" value="InterPro"/>
</dbReference>